<dbReference type="EMBL" id="WWBZ02000016">
    <property type="protein sequence ID" value="KAF4309910.1"/>
    <property type="molecule type" value="Genomic_DNA"/>
</dbReference>
<dbReference type="AlphaFoldDB" id="A0A8H4N5M1"/>
<dbReference type="Proteomes" id="UP000572817">
    <property type="component" value="Unassembled WGS sequence"/>
</dbReference>
<feature type="region of interest" description="Disordered" evidence="1">
    <location>
        <begin position="579"/>
        <end position="601"/>
    </location>
</feature>
<feature type="compositionally biased region" description="Polar residues" evidence="1">
    <location>
        <begin position="254"/>
        <end position="276"/>
    </location>
</feature>
<proteinExistence type="predicted"/>
<sequence length="601" mass="66601">MPPHVRNSPAADDTVYHPGRPAPRQKHLTAPRQRIVSQPLLRTGGRRKQITLTQIERGASFDGAAIGDSEDEFEEPRSKKRARRISSLPGKTESQNTLTQIGWISTIPPSDSEENEEASEVTSQDDDDESGEEDESKIRPARESRAIPPSDDEFEGFSDGDAINPEEDEELGPVTAEKPIHKNELAHMSKVRDTRKLDSSSSSPNTSERQPQTPRKVRRQEIPSSQSPPVTPLSAIRTHERRRLLRSPLQPLSANPQSQLDTPSRSRKSTASPGNRSTRKKVGFLEQLTSSIPEPQRPGSSVIEDSEDEDEGEGEDDEEEQEDVTEAVAGIDIGQETQAYIHRIDFNCDSTRATAEPDPAEEATGDEEGEPEPPPSSVNRSFNFDEDAHEDTVLQHQDPPEVESPQPECEPSAHDTTPRAIKQEPQTQPLWANIPNPDPSQSTPHTSPTANHPPSSLHQSQASTRAGITQTTPHSHVPSSPFRETYYTLPASQPTQLHLKQILLRPQTQTQQQPHPSQVSTQEATTQNSPVEEEQQRVPDSQENVVPSSLPAEEDRGRRAVGVDGQRVVTATQLLPEWMVDYSLPPPPPWTQTQETEDEDE</sequence>
<accession>A0A8H4N5M1</accession>
<comment type="caution">
    <text evidence="2">The sequence shown here is derived from an EMBL/GenBank/DDBJ whole genome shotgun (WGS) entry which is preliminary data.</text>
</comment>
<feature type="compositionally biased region" description="Polar residues" evidence="1">
    <location>
        <begin position="92"/>
        <end position="109"/>
    </location>
</feature>
<evidence type="ECO:0000313" key="3">
    <source>
        <dbReference type="Proteomes" id="UP000572817"/>
    </source>
</evidence>
<feature type="compositionally biased region" description="Acidic residues" evidence="1">
    <location>
        <begin position="111"/>
        <end position="135"/>
    </location>
</feature>
<feature type="compositionally biased region" description="Polar residues" evidence="1">
    <location>
        <begin position="538"/>
        <end position="547"/>
    </location>
</feature>
<feature type="compositionally biased region" description="Polar residues" evidence="1">
    <location>
        <begin position="199"/>
        <end position="213"/>
    </location>
</feature>
<organism evidence="2 3">
    <name type="scientific">Botryosphaeria dothidea</name>
    <dbReference type="NCBI Taxonomy" id="55169"/>
    <lineage>
        <taxon>Eukaryota</taxon>
        <taxon>Fungi</taxon>
        <taxon>Dikarya</taxon>
        <taxon>Ascomycota</taxon>
        <taxon>Pezizomycotina</taxon>
        <taxon>Dothideomycetes</taxon>
        <taxon>Dothideomycetes incertae sedis</taxon>
        <taxon>Botryosphaeriales</taxon>
        <taxon>Botryosphaeriaceae</taxon>
        <taxon>Botryosphaeria</taxon>
    </lineage>
</organism>
<evidence type="ECO:0000313" key="2">
    <source>
        <dbReference type="EMBL" id="KAF4309910.1"/>
    </source>
</evidence>
<feature type="compositionally biased region" description="Acidic residues" evidence="1">
    <location>
        <begin position="150"/>
        <end position="171"/>
    </location>
</feature>
<feature type="region of interest" description="Disordered" evidence="1">
    <location>
        <begin position="1"/>
        <end position="493"/>
    </location>
</feature>
<feature type="region of interest" description="Disordered" evidence="1">
    <location>
        <begin position="507"/>
        <end position="564"/>
    </location>
</feature>
<feature type="compositionally biased region" description="Basic and acidic residues" evidence="1">
    <location>
        <begin position="178"/>
        <end position="198"/>
    </location>
</feature>
<feature type="compositionally biased region" description="Basic and acidic residues" evidence="1">
    <location>
        <begin position="136"/>
        <end position="145"/>
    </location>
</feature>
<dbReference type="OrthoDB" id="3946774at2759"/>
<feature type="compositionally biased region" description="Polar residues" evidence="1">
    <location>
        <begin position="439"/>
        <end position="478"/>
    </location>
</feature>
<feature type="compositionally biased region" description="Low complexity" evidence="1">
    <location>
        <begin position="507"/>
        <end position="522"/>
    </location>
</feature>
<keyword evidence="3" id="KW-1185">Reference proteome</keyword>
<name>A0A8H4N5M1_9PEZI</name>
<reference evidence="2" key="1">
    <citation type="submission" date="2020-04" db="EMBL/GenBank/DDBJ databases">
        <title>Genome Assembly and Annotation of Botryosphaeria dothidea sdau 11-99, a Latent Pathogen of Apple Fruit Ring Rot in China.</title>
        <authorList>
            <person name="Yu C."/>
            <person name="Diao Y."/>
            <person name="Lu Q."/>
            <person name="Zhao J."/>
            <person name="Cui S."/>
            <person name="Peng C."/>
            <person name="He B."/>
            <person name="Liu H."/>
        </authorList>
    </citation>
    <scope>NUCLEOTIDE SEQUENCE [LARGE SCALE GENOMIC DNA]</scope>
    <source>
        <strain evidence="2">Sdau11-99</strain>
    </source>
</reference>
<evidence type="ECO:0000256" key="1">
    <source>
        <dbReference type="SAM" id="MobiDB-lite"/>
    </source>
</evidence>
<protein>
    <submittedName>
        <fullName evidence="2">Uncharacterized protein</fullName>
    </submittedName>
</protein>
<feature type="compositionally biased region" description="Acidic residues" evidence="1">
    <location>
        <begin position="358"/>
        <end position="371"/>
    </location>
</feature>
<feature type="compositionally biased region" description="Acidic residues" evidence="1">
    <location>
        <begin position="304"/>
        <end position="325"/>
    </location>
</feature>
<gene>
    <name evidence="2" type="ORF">GTA08_BOTSDO01953</name>
</gene>